<feature type="compositionally biased region" description="Polar residues" evidence="1">
    <location>
        <begin position="145"/>
        <end position="155"/>
    </location>
</feature>
<dbReference type="Proteomes" id="UP001175000">
    <property type="component" value="Unassembled WGS sequence"/>
</dbReference>
<protein>
    <submittedName>
        <fullName evidence="2">Uncharacterized protein</fullName>
    </submittedName>
</protein>
<feature type="region of interest" description="Disordered" evidence="1">
    <location>
        <begin position="136"/>
        <end position="155"/>
    </location>
</feature>
<reference evidence="2" key="1">
    <citation type="submission" date="2023-06" db="EMBL/GenBank/DDBJ databases">
        <title>Genome-scale phylogeny and comparative genomics of the fungal order Sordariales.</title>
        <authorList>
            <consortium name="Lawrence Berkeley National Laboratory"/>
            <person name="Hensen N."/>
            <person name="Bonometti L."/>
            <person name="Westerberg I."/>
            <person name="Brannstrom I.O."/>
            <person name="Guillou S."/>
            <person name="Cros-Aarteil S."/>
            <person name="Calhoun S."/>
            <person name="Haridas S."/>
            <person name="Kuo A."/>
            <person name="Mondo S."/>
            <person name="Pangilinan J."/>
            <person name="Riley R."/>
            <person name="Labutti K."/>
            <person name="Andreopoulos B."/>
            <person name="Lipzen A."/>
            <person name="Chen C."/>
            <person name="Yanf M."/>
            <person name="Daum C."/>
            <person name="Ng V."/>
            <person name="Clum A."/>
            <person name="Steindorff A."/>
            <person name="Ohm R."/>
            <person name="Martin F."/>
            <person name="Silar P."/>
            <person name="Natvig D."/>
            <person name="Lalanne C."/>
            <person name="Gautier V."/>
            <person name="Ament-Velasquez S.L."/>
            <person name="Kruys A."/>
            <person name="Hutchinson M.I."/>
            <person name="Powell A.J."/>
            <person name="Barry K."/>
            <person name="Miller A.N."/>
            <person name="Grigoriev I.V."/>
            <person name="Debuchy R."/>
            <person name="Gladieux P."/>
            <person name="Thoren M.H."/>
            <person name="Johannesson H."/>
        </authorList>
    </citation>
    <scope>NUCLEOTIDE SEQUENCE</scope>
    <source>
        <strain evidence="2">CBS 606.72</strain>
    </source>
</reference>
<evidence type="ECO:0000313" key="3">
    <source>
        <dbReference type="Proteomes" id="UP001175000"/>
    </source>
</evidence>
<feature type="region of interest" description="Disordered" evidence="1">
    <location>
        <begin position="187"/>
        <end position="249"/>
    </location>
</feature>
<dbReference type="AlphaFoldDB" id="A0AA39WA52"/>
<feature type="compositionally biased region" description="Basic residues" evidence="1">
    <location>
        <begin position="227"/>
        <end position="238"/>
    </location>
</feature>
<evidence type="ECO:0000256" key="1">
    <source>
        <dbReference type="SAM" id="MobiDB-lite"/>
    </source>
</evidence>
<accession>A0AA39WA52</accession>
<evidence type="ECO:0000313" key="2">
    <source>
        <dbReference type="EMBL" id="KAK0611172.1"/>
    </source>
</evidence>
<keyword evidence="3" id="KW-1185">Reference proteome</keyword>
<dbReference type="EMBL" id="JAULSU010000007">
    <property type="protein sequence ID" value="KAK0611172.1"/>
    <property type="molecule type" value="Genomic_DNA"/>
</dbReference>
<proteinExistence type="predicted"/>
<name>A0AA39WA52_9PEZI</name>
<comment type="caution">
    <text evidence="2">The sequence shown here is derived from an EMBL/GenBank/DDBJ whole genome shotgun (WGS) entry which is preliminary data.</text>
</comment>
<sequence length="249" mass="27591">MQLCPVCQSQKPRPTFPDDAPPTPLPWSVRFSAAQPCCLKLLSWNFHHLRRHLDFGKTLQGFAHVRLRLANLSLLPYPIATAYRCVCILCCLDRKSKGEKIFTPPPISVCLDLFSSHSHLRFFHLDLVYPAPAPAPAPAPRIPGRSTTAHAEKQQLTSHYGMHSAFSSCQLCTVSLPLQRLVPHSGLASPDSTFTSSTQPPHLRNPASRSPPPSTPTGTPQHDLHTNKQKTYRSRHQQCHIPPSGSPQS</sequence>
<gene>
    <name evidence="2" type="ORF">B0T14DRAFT_322728</name>
</gene>
<feature type="compositionally biased region" description="Polar residues" evidence="1">
    <location>
        <begin position="190"/>
        <end position="200"/>
    </location>
</feature>
<organism evidence="2 3">
    <name type="scientific">Immersiella caudata</name>
    <dbReference type="NCBI Taxonomy" id="314043"/>
    <lineage>
        <taxon>Eukaryota</taxon>
        <taxon>Fungi</taxon>
        <taxon>Dikarya</taxon>
        <taxon>Ascomycota</taxon>
        <taxon>Pezizomycotina</taxon>
        <taxon>Sordariomycetes</taxon>
        <taxon>Sordariomycetidae</taxon>
        <taxon>Sordariales</taxon>
        <taxon>Lasiosphaeriaceae</taxon>
        <taxon>Immersiella</taxon>
    </lineage>
</organism>